<reference evidence="1 2" key="1">
    <citation type="submission" date="2024-01" db="EMBL/GenBank/DDBJ databases">
        <authorList>
            <person name="Allen C."/>
            <person name="Tagirdzhanova G."/>
        </authorList>
    </citation>
    <scope>NUCLEOTIDE SEQUENCE [LARGE SCALE GENOMIC DNA]</scope>
    <source>
        <strain evidence="1 2">CBS 119000</strain>
    </source>
</reference>
<dbReference type="Pfam" id="PF08538">
    <property type="entry name" value="DUF1749"/>
    <property type="match status" value="1"/>
</dbReference>
<proteinExistence type="predicted"/>
<name>A0ABP0DE48_9PEZI</name>
<sequence length="310" mass="34605">MTVEEVDQTKVPFSVIVHPYDSPTRRSCAYELVTANSANARHALVFIGGLTDGPHTTPYIRSIAKHLATSETAENLSYSVFEFRMQSSFYGYGFKSLKDDVADLSALVKHLKEKVGRDKVVFLGHSTGCQDQMAYAKAMKSGESPEVDGFILQGPVSDRECMVQFIKPGEYDTIIAETKRLIDEGKGSTIVPSEFLPDMFKLPHSAYRLHSLISFNGDDDFFSTDLPDERLADEWSQFTKPVLVLPSEKDEFVPKTIDVPKNVARWKTFCPPGVFSEFSGSIPDANHTVEPPQSQAWMADRVMSFLKALE</sequence>
<gene>
    <name evidence="1" type="ORF">SEPCBS119000_001484</name>
</gene>
<evidence type="ECO:0008006" key="3">
    <source>
        <dbReference type="Google" id="ProtNLM"/>
    </source>
</evidence>
<comment type="caution">
    <text evidence="1">The sequence shown here is derived from an EMBL/GenBank/DDBJ whole genome shotgun (WGS) entry which is preliminary data.</text>
</comment>
<evidence type="ECO:0000313" key="1">
    <source>
        <dbReference type="EMBL" id="CAK7265382.1"/>
    </source>
</evidence>
<dbReference type="Gene3D" id="3.40.50.1820">
    <property type="entry name" value="alpha/beta hydrolase"/>
    <property type="match status" value="1"/>
</dbReference>
<evidence type="ECO:0000313" key="2">
    <source>
        <dbReference type="Proteomes" id="UP001642502"/>
    </source>
</evidence>
<dbReference type="InterPro" id="IPR029058">
    <property type="entry name" value="AB_hydrolase_fold"/>
</dbReference>
<dbReference type="Proteomes" id="UP001642502">
    <property type="component" value="Unassembled WGS sequence"/>
</dbReference>
<dbReference type="PANTHER" id="PTHR31591:SF7">
    <property type="entry name" value="DUF1749-DOMAIN-CONTAINING PROTEIN"/>
    <property type="match status" value="1"/>
</dbReference>
<accession>A0ABP0DE48</accession>
<protein>
    <recommendedName>
        <fullName evidence="3">Dolichol-phosphate mannosyltransferase</fullName>
    </recommendedName>
</protein>
<dbReference type="EMBL" id="CAWUON010000011">
    <property type="protein sequence ID" value="CAK7265382.1"/>
    <property type="molecule type" value="Genomic_DNA"/>
</dbReference>
<organism evidence="1 2">
    <name type="scientific">Sporothrix epigloea</name>
    <dbReference type="NCBI Taxonomy" id="1892477"/>
    <lineage>
        <taxon>Eukaryota</taxon>
        <taxon>Fungi</taxon>
        <taxon>Dikarya</taxon>
        <taxon>Ascomycota</taxon>
        <taxon>Pezizomycotina</taxon>
        <taxon>Sordariomycetes</taxon>
        <taxon>Sordariomycetidae</taxon>
        <taxon>Ophiostomatales</taxon>
        <taxon>Ophiostomataceae</taxon>
        <taxon>Sporothrix</taxon>
    </lineage>
</organism>
<dbReference type="SUPFAM" id="SSF53474">
    <property type="entry name" value="alpha/beta-Hydrolases"/>
    <property type="match status" value="1"/>
</dbReference>
<keyword evidence="2" id="KW-1185">Reference proteome</keyword>
<dbReference type="InterPro" id="IPR013744">
    <property type="entry name" value="SidJ"/>
</dbReference>
<dbReference type="PANTHER" id="PTHR31591">
    <property type="entry name" value="UPF0613 PROTEIN PB24D3.06C"/>
    <property type="match status" value="1"/>
</dbReference>